<evidence type="ECO:0000259" key="1">
    <source>
        <dbReference type="Pfam" id="PF08241"/>
    </source>
</evidence>
<evidence type="ECO:0000313" key="3">
    <source>
        <dbReference type="Proteomes" id="UP000515913"/>
    </source>
</evidence>
<evidence type="ECO:0000313" key="2">
    <source>
        <dbReference type="EMBL" id="QNM15432.1"/>
    </source>
</evidence>
<dbReference type="RefSeq" id="WP_187422933.1">
    <property type="nucleotide sequence ID" value="NZ_CP060637.1"/>
</dbReference>
<proteinExistence type="predicted"/>
<name>A0A7G9GXA0_9FUSO</name>
<dbReference type="CDD" id="cd02440">
    <property type="entry name" value="AdoMet_MTases"/>
    <property type="match status" value="1"/>
</dbReference>
<dbReference type="AlphaFoldDB" id="A0A7G9GXA0"/>
<accession>A0A7G9GXA0</accession>
<protein>
    <submittedName>
        <fullName evidence="2">Methyltransferase domain-containing protein</fullName>
    </submittedName>
</protein>
<dbReference type="Proteomes" id="UP000515913">
    <property type="component" value="Chromosome"/>
</dbReference>
<dbReference type="InterPro" id="IPR029063">
    <property type="entry name" value="SAM-dependent_MTases_sf"/>
</dbReference>
<dbReference type="GO" id="GO:0032259">
    <property type="term" value="P:methylation"/>
    <property type="evidence" value="ECO:0007669"/>
    <property type="project" value="UniProtKB-KW"/>
</dbReference>
<keyword evidence="3" id="KW-1185">Reference proteome</keyword>
<feature type="domain" description="Methyltransferase type 11" evidence="1">
    <location>
        <begin position="42"/>
        <end position="118"/>
    </location>
</feature>
<dbReference type="SUPFAM" id="SSF53335">
    <property type="entry name" value="S-adenosyl-L-methionine-dependent methyltransferases"/>
    <property type="match status" value="1"/>
</dbReference>
<keyword evidence="2" id="KW-0808">Transferase</keyword>
<organism evidence="2 3">
    <name type="scientific">Fusobacterium hominis</name>
    <dbReference type="NCBI Taxonomy" id="2764326"/>
    <lineage>
        <taxon>Bacteria</taxon>
        <taxon>Fusobacteriati</taxon>
        <taxon>Fusobacteriota</taxon>
        <taxon>Fusobacteriia</taxon>
        <taxon>Fusobacteriales</taxon>
        <taxon>Fusobacteriaceae</taxon>
        <taxon>Fusobacterium</taxon>
    </lineage>
</organism>
<dbReference type="InterPro" id="IPR013216">
    <property type="entry name" value="Methyltransf_11"/>
</dbReference>
<gene>
    <name evidence="2" type="ORF">H9Q81_00910</name>
</gene>
<dbReference type="Gene3D" id="3.40.50.150">
    <property type="entry name" value="Vaccinia Virus protein VP39"/>
    <property type="match status" value="1"/>
</dbReference>
<keyword evidence="2" id="KW-0489">Methyltransferase</keyword>
<sequence length="221" mass="25622">MNFNNKFHIYNANADIQRLVAHKLNNFISYNCKEKQFKSIFEIGCGTGIFTSYITKSYNFDNIILNDYFDTRKYLTNIKYSNFLFGDIETIAIPEVDIVVSSSVLQWIKNFDLLVNKVSKNTNLFAFSIFTLGNLKEINDHFKISLNYMQADTIETTLKKYFKIVNSETQTLKKKFNTPFDALRHLKNTGVTGFKKASISSIRSFSDTTLTYEVAYFYCSN</sequence>
<reference evidence="2 3" key="1">
    <citation type="submission" date="2020-08" db="EMBL/GenBank/DDBJ databases">
        <authorList>
            <person name="Liu C."/>
            <person name="Sun Q."/>
        </authorList>
    </citation>
    <scope>NUCLEOTIDE SEQUENCE [LARGE SCALE GENOMIC DNA]</scope>
    <source>
        <strain evidence="2 3">NSJ-57</strain>
    </source>
</reference>
<dbReference type="EMBL" id="CP060637">
    <property type="protein sequence ID" value="QNM15432.1"/>
    <property type="molecule type" value="Genomic_DNA"/>
</dbReference>
<dbReference type="KEGG" id="fho:H9Q81_00910"/>
<dbReference type="GO" id="GO:0008757">
    <property type="term" value="F:S-adenosylmethionine-dependent methyltransferase activity"/>
    <property type="evidence" value="ECO:0007669"/>
    <property type="project" value="InterPro"/>
</dbReference>
<dbReference type="Pfam" id="PF08241">
    <property type="entry name" value="Methyltransf_11"/>
    <property type="match status" value="1"/>
</dbReference>